<dbReference type="SUPFAM" id="SSF51011">
    <property type="entry name" value="Glycosyl hydrolase domain"/>
    <property type="match status" value="1"/>
</dbReference>
<feature type="domain" description="Glycosyl hydrolase family 31 C-terminal" evidence="7">
    <location>
        <begin position="444"/>
        <end position="523"/>
    </location>
</feature>
<dbReference type="EMBL" id="NBWU01000003">
    <property type="protein sequence ID" value="PCE64630.1"/>
    <property type="molecule type" value="Genomic_DNA"/>
</dbReference>
<comment type="caution">
    <text evidence="8">The sequence shown here is derived from an EMBL/GenBank/DDBJ whole genome shotgun (WGS) entry which is preliminary data.</text>
</comment>
<evidence type="ECO:0000256" key="2">
    <source>
        <dbReference type="ARBA" id="ARBA00022801"/>
    </source>
</evidence>
<name>A0A2A4G9H7_9FLAO</name>
<evidence type="ECO:0000259" key="7">
    <source>
        <dbReference type="Pfam" id="PF21365"/>
    </source>
</evidence>
<reference evidence="8 9" key="1">
    <citation type="submission" date="2017-04" db="EMBL/GenBank/DDBJ databases">
        <title>A new member of the family Flavobacteriaceae isolated from ascidians.</title>
        <authorList>
            <person name="Chen L."/>
        </authorList>
    </citation>
    <scope>NUCLEOTIDE SEQUENCE [LARGE SCALE GENOMIC DNA]</scope>
    <source>
        <strain evidence="8 9">HQA918</strain>
    </source>
</reference>
<accession>A0A2A4G9H7</accession>
<feature type="signal peptide" evidence="5">
    <location>
        <begin position="1"/>
        <end position="21"/>
    </location>
</feature>
<dbReference type="InterPro" id="IPR017853">
    <property type="entry name" value="GH"/>
</dbReference>
<dbReference type="InterPro" id="IPR048395">
    <property type="entry name" value="Glyco_hydro_31_C"/>
</dbReference>
<evidence type="ECO:0000313" key="8">
    <source>
        <dbReference type="EMBL" id="PCE64630.1"/>
    </source>
</evidence>
<dbReference type="Gene3D" id="3.20.20.80">
    <property type="entry name" value="Glycosidases"/>
    <property type="match status" value="1"/>
</dbReference>
<keyword evidence="9" id="KW-1185">Reference proteome</keyword>
<feature type="domain" description="Glycoside hydrolase family 31 TIM barrel" evidence="6">
    <location>
        <begin position="129"/>
        <end position="434"/>
    </location>
</feature>
<evidence type="ECO:0000259" key="6">
    <source>
        <dbReference type="Pfam" id="PF01055"/>
    </source>
</evidence>
<dbReference type="Proteomes" id="UP000219559">
    <property type="component" value="Unassembled WGS sequence"/>
</dbReference>
<dbReference type="GO" id="GO:0005975">
    <property type="term" value="P:carbohydrate metabolic process"/>
    <property type="evidence" value="ECO:0007669"/>
    <property type="project" value="InterPro"/>
</dbReference>
<evidence type="ECO:0000256" key="1">
    <source>
        <dbReference type="ARBA" id="ARBA00007806"/>
    </source>
</evidence>
<dbReference type="CDD" id="cd06592">
    <property type="entry name" value="GH31_NET37"/>
    <property type="match status" value="1"/>
</dbReference>
<feature type="chain" id="PRO_5012946521" evidence="5">
    <location>
        <begin position="22"/>
        <end position="525"/>
    </location>
</feature>
<dbReference type="InterPro" id="IPR013780">
    <property type="entry name" value="Glyco_hydro_b"/>
</dbReference>
<evidence type="ECO:0000256" key="5">
    <source>
        <dbReference type="SAM" id="SignalP"/>
    </source>
</evidence>
<dbReference type="Pfam" id="PF21365">
    <property type="entry name" value="Glyco_hydro_31_3rd"/>
    <property type="match status" value="1"/>
</dbReference>
<dbReference type="SUPFAM" id="SSF51445">
    <property type="entry name" value="(Trans)glycosidases"/>
    <property type="match status" value="1"/>
</dbReference>
<gene>
    <name evidence="8" type="ORF">B7P33_09210</name>
</gene>
<sequence length="525" mass="59208">MVLRSLCCFGMACILAFSAKAQNLEKMVSLKDGAELWAGIIREGHKMPLNPGYSADLYGKVWRNQLQPLILSNTGDVIWSEEPYRFEYAEGMVKVDKAYATIDHKKAGTTLKEAFEYASANYFPPSGQMPPEAFFSIPQYNTWIELTYNQNQADVLAYARGIIENGLPPGIIMIDDTWQEDYGKWNFHPGKFPDPKAMMAELHQMGFKVMLWVCPFVSADSDEFRALAPKGGFMRDKNGQPAMVKWWNGYSALVDLTAASGEAWFTGELDRLTKEYGVDGFKLDAGDARFYVDLVSDKDIGPNGHSERFAQIGLNYPFNEYRATWKMGGQALVQRLHDKNHDWRDLQKLIPHMTLTGLMGYPFSCPDMIGGGQYTSFLEGAVMDEDLVVRSTQVHALMPMMQFSVAPWRILGQKHFNAVKEAVNIREGFTDYILALAKKAAKTGAPIVRPMEFDFPNQGFARVNDQFMLGDKVLVAPLLEKGEGTRTVVLPKGRWKSDLGKTYRGGRTITVQVPLERLPYFERIK</sequence>
<dbReference type="Pfam" id="PF01055">
    <property type="entry name" value="Glyco_hydro_31_2nd"/>
    <property type="match status" value="1"/>
</dbReference>
<comment type="similarity">
    <text evidence="1 4">Belongs to the glycosyl hydrolase 31 family.</text>
</comment>
<keyword evidence="5" id="KW-0732">Signal</keyword>
<evidence type="ECO:0000313" key="9">
    <source>
        <dbReference type="Proteomes" id="UP000219559"/>
    </source>
</evidence>
<dbReference type="InterPro" id="IPR050985">
    <property type="entry name" value="Alpha-glycosidase_related"/>
</dbReference>
<evidence type="ECO:0000256" key="4">
    <source>
        <dbReference type="RuleBase" id="RU361185"/>
    </source>
</evidence>
<dbReference type="PANTHER" id="PTHR43053:SF4">
    <property type="entry name" value="MYOGENESIS-REGULATING GLYCOSIDASE"/>
    <property type="match status" value="1"/>
</dbReference>
<dbReference type="PANTHER" id="PTHR43053">
    <property type="entry name" value="GLYCOSIDASE FAMILY 31"/>
    <property type="match status" value="1"/>
</dbReference>
<keyword evidence="3 4" id="KW-0326">Glycosidase</keyword>
<keyword evidence="2 4" id="KW-0378">Hydrolase</keyword>
<proteinExistence type="inferred from homology"/>
<organism evidence="8 9">
    <name type="scientific">Sediminicola luteus</name>
    <dbReference type="NCBI Taxonomy" id="319238"/>
    <lineage>
        <taxon>Bacteria</taxon>
        <taxon>Pseudomonadati</taxon>
        <taxon>Bacteroidota</taxon>
        <taxon>Flavobacteriia</taxon>
        <taxon>Flavobacteriales</taxon>
        <taxon>Flavobacteriaceae</taxon>
        <taxon>Sediminicola</taxon>
    </lineage>
</organism>
<evidence type="ECO:0000256" key="3">
    <source>
        <dbReference type="ARBA" id="ARBA00023295"/>
    </source>
</evidence>
<dbReference type="InterPro" id="IPR000322">
    <property type="entry name" value="Glyco_hydro_31_TIM"/>
</dbReference>
<dbReference type="Gene3D" id="2.60.40.1180">
    <property type="entry name" value="Golgi alpha-mannosidase II"/>
    <property type="match status" value="1"/>
</dbReference>
<protein>
    <submittedName>
        <fullName evidence="8">Glycoside hydrolase</fullName>
    </submittedName>
</protein>
<dbReference type="GO" id="GO:0004553">
    <property type="term" value="F:hydrolase activity, hydrolyzing O-glycosyl compounds"/>
    <property type="evidence" value="ECO:0007669"/>
    <property type="project" value="InterPro"/>
</dbReference>
<dbReference type="AlphaFoldDB" id="A0A2A4G9H7"/>